<dbReference type="Proteomes" id="UP000280598">
    <property type="component" value="Unassembled WGS sequence"/>
</dbReference>
<protein>
    <recommendedName>
        <fullName evidence="4">Glycosyltransferase family 8 protein</fullName>
    </recommendedName>
</protein>
<feature type="compositionally biased region" description="Basic and acidic residues" evidence="1">
    <location>
        <begin position="373"/>
        <end position="382"/>
    </location>
</feature>
<evidence type="ECO:0000256" key="1">
    <source>
        <dbReference type="SAM" id="MobiDB-lite"/>
    </source>
</evidence>
<evidence type="ECO:0008006" key="4">
    <source>
        <dbReference type="Google" id="ProtNLM"/>
    </source>
</evidence>
<dbReference type="PANTHER" id="PTHR11183">
    <property type="entry name" value="GLYCOGENIN SUBFAMILY MEMBER"/>
    <property type="match status" value="1"/>
</dbReference>
<dbReference type="SUPFAM" id="SSF53448">
    <property type="entry name" value="Nucleotide-diphospho-sugar transferases"/>
    <property type="match status" value="1"/>
</dbReference>
<dbReference type="InterPro" id="IPR029044">
    <property type="entry name" value="Nucleotide-diphossugar_trans"/>
</dbReference>
<dbReference type="EMBL" id="QWIS01000012">
    <property type="protein sequence ID" value="RMZ16279.1"/>
    <property type="molecule type" value="Genomic_DNA"/>
</dbReference>
<reference evidence="2 3" key="1">
    <citation type="journal article" date="2018" name="BMC Genomics">
        <title>Genomic evidence for intraspecific hybridization in a clonal and extremely halotolerant yeast.</title>
        <authorList>
            <person name="Gostincar C."/>
            <person name="Stajich J.E."/>
            <person name="Zupancic J."/>
            <person name="Zalar P."/>
            <person name="Gunde-Cimerman N."/>
        </authorList>
    </citation>
    <scope>NUCLEOTIDE SEQUENCE [LARGE SCALE GENOMIC DNA]</scope>
    <source>
        <strain evidence="2 3">EXF-562</strain>
    </source>
</reference>
<evidence type="ECO:0000313" key="2">
    <source>
        <dbReference type="EMBL" id="RMZ16279.1"/>
    </source>
</evidence>
<dbReference type="CDD" id="cd02537">
    <property type="entry name" value="GT8_Glycogenin"/>
    <property type="match status" value="1"/>
</dbReference>
<sequence>MRQYLPFDQYFFQQRTATMGVQQAKKYAYTTLITRASYLAGVLILAHTLKKQGSRHPLLVYYTDGLQQDAVRALELEAPKLDLILKPVDLLLPPADVKVQLIAERFGDTWTKLRVFDCVEYDAVCYLDADMAIYRNMDEIFTEAERLPHDWLAANHACVCNLERDPWAPADWREENCAFTPTSHPEALYKPTQQTPDSRPTWHLLNGGMFLYHPSKALWDDMLHCFNTSDKLSTYKFPDQDFLADYFRDRWMSLGWQYNALKTMRYWHPNIWRDEEVRCLHYIVDKPWAARVVNGVAGYRGKDGETHSWWWREYGEWVNLRRASHDDEVLQLVSRYVAKEDGTENDDPDMKAIGSKVQAFANNKVPTTTDGTKGSDADKENRMPLADEGAAVRPQKVLGESGHGPVLTGRGSGQILR</sequence>
<proteinExistence type="predicted"/>
<dbReference type="InterPro" id="IPR050587">
    <property type="entry name" value="GNT1/Glycosyltrans_8"/>
</dbReference>
<feature type="region of interest" description="Disordered" evidence="1">
    <location>
        <begin position="361"/>
        <end position="417"/>
    </location>
</feature>
<dbReference type="VEuPathDB" id="FungiDB:BTJ68_04046"/>
<feature type="compositionally biased region" description="Polar residues" evidence="1">
    <location>
        <begin position="361"/>
        <end position="372"/>
    </location>
</feature>
<name>A0A3M7HSQ7_HORWE</name>
<comment type="caution">
    <text evidence="2">The sequence shown here is derived from an EMBL/GenBank/DDBJ whole genome shotgun (WGS) entry which is preliminary data.</text>
</comment>
<organism evidence="2 3">
    <name type="scientific">Hortaea werneckii</name>
    <name type="common">Black yeast</name>
    <name type="synonym">Cladosporium werneckii</name>
    <dbReference type="NCBI Taxonomy" id="91943"/>
    <lineage>
        <taxon>Eukaryota</taxon>
        <taxon>Fungi</taxon>
        <taxon>Dikarya</taxon>
        <taxon>Ascomycota</taxon>
        <taxon>Pezizomycotina</taxon>
        <taxon>Dothideomycetes</taxon>
        <taxon>Dothideomycetidae</taxon>
        <taxon>Mycosphaerellales</taxon>
        <taxon>Teratosphaeriaceae</taxon>
        <taxon>Hortaea</taxon>
    </lineage>
</organism>
<gene>
    <name evidence="2" type="ORF">D0860_01136</name>
</gene>
<accession>A0A3M7HSQ7</accession>
<evidence type="ECO:0000313" key="3">
    <source>
        <dbReference type="Proteomes" id="UP000280598"/>
    </source>
</evidence>
<dbReference type="Gene3D" id="3.90.550.10">
    <property type="entry name" value="Spore Coat Polysaccharide Biosynthesis Protein SpsA, Chain A"/>
    <property type="match status" value="1"/>
</dbReference>
<dbReference type="AlphaFoldDB" id="A0A3M7HSQ7"/>